<accession>A0A397AJ82</accession>
<feature type="compositionally biased region" description="Low complexity" evidence="1">
    <location>
        <begin position="475"/>
        <end position="491"/>
    </location>
</feature>
<protein>
    <submittedName>
        <fullName evidence="2">Uncharacterized protein</fullName>
    </submittedName>
</protein>
<dbReference type="Proteomes" id="UP000266239">
    <property type="component" value="Unassembled WGS sequence"/>
</dbReference>
<feature type="region of interest" description="Disordered" evidence="1">
    <location>
        <begin position="223"/>
        <end position="247"/>
    </location>
</feature>
<evidence type="ECO:0000313" key="3">
    <source>
        <dbReference type="Proteomes" id="UP000266239"/>
    </source>
</evidence>
<comment type="caution">
    <text evidence="2">The sequence shown here is derived from an EMBL/GenBank/DDBJ whole genome shotgun (WGS) entry which is preliminary data.</text>
</comment>
<reference evidence="2 3" key="1">
    <citation type="submission" date="2018-08" db="EMBL/GenBank/DDBJ databases">
        <title>Aphanomyces genome sequencing and annotation.</title>
        <authorList>
            <person name="Minardi D."/>
            <person name="Oidtmann B."/>
            <person name="Van Der Giezen M."/>
            <person name="Studholme D.J."/>
        </authorList>
    </citation>
    <scope>NUCLEOTIDE SEQUENCE [LARGE SCALE GENOMIC DNA]</scope>
    <source>
        <strain evidence="2 3">Yx</strain>
    </source>
</reference>
<name>A0A397AJ82_APHAT</name>
<sequence>MGKRPVVDIREGYAAALALAERPGKHCSMSAFPSFVHPGLCIDGIEEELAWPLPSGQARDIVSHLASRTSQHIQVVDDSCCVHASALTFENPAWNTLVASLVSGEVRRQLGLTEFELTAALSHLVIDTKQASSAATVTPPRAPVSSFATMVVAMPSYHEGGQLVVRLARSRHSFETSGKSVANMSLPHYCAFYHTKGSVVKTTSPSAGRRVWLVYHLTLQHPKPSEPHASSPPQAAQVPPPPPLPPSVAASVSALRAVALTRHIRPQPYVHFLQYAPVSSSSSPPSAKSPPQLSWECLSGQDLAQAEALVATRFFDVYLTKMTRQHKRPVKLRKFHRRNHRYDLIHYINEIEEDFLFGSDYSDERDEFLNPYDDYSEDDEYEHVEVVTGPKVKKEKFLVGRLVPAPTSDAPAALALQAPVVTRDDFITSFPSATPGPHVALLFYPKTLRLQLLGLPKGVDALTYALKGPADESTDAAGAASSSSSPSTSTIYSTTPATDVLLLGYPSTAYMARRLVQMFRQHADQHSKPGTGSTSRRWHQEAHNEAAKTALLPMLYALVEVRDVSLLSEFLQFFFPTFLAGYSKYDGIDDHLFDALASTVSTFGVDAMYKPLRSLCQHTCALDRTNGAANCLALVAHFCGTPPRVHHDEMVLRGTQIIPGYHPHHHHRHVDDPSSRTSAAVTALWNTPFAGELVRGCFGDIVDARLRDDAKVVQTTTGGPHGANCGCPSHHNHVPAMDLAFLVQLLQVDDAIDSRMTRALTFLHTKLPSSVTSVVDSFAFPSLVARVLEYFNRLEGRNRAAMVLQTLAPALNHFASSVRCSHKQSTAKQTTAIHASLRRLQPLVDTILIDRLGCFPDMIPLFNDQSSLNLSLVEGVKIASLAALVGVAASTNPSKLESVLAMLTAIVRPPVALVGILRLAVRAYPHIPLLVAETPTAAACLMHTAIAASGTITSLEQKELMSFASSWSYQESREFGSSTFALRASVVRQLFGIARALDVVASCDTVSSLHWSTAVSSHVAALVRADAATKDDVVHVFVPAVLEDGPTFVHQFPAWQGVASACIERLRRDPVAVPCIQDWSIPHVNVAEHKSELAVLASYFFRSPVEVSIVLQGREVAWVGDLSRLLHQLAAQKQFKHLFQVRQLSSRTARVKGRLEIVKLGTRATDEEIKRVQILRADRTAQEAMVTKLTALVEGRAGEGDGGDDTTVVPPKCKCTVCAPPAPSVPPRRSIMAVSFRRF</sequence>
<dbReference type="EMBL" id="QUTA01007628">
    <property type="protein sequence ID" value="RHY06374.1"/>
    <property type="molecule type" value="Genomic_DNA"/>
</dbReference>
<dbReference type="AlphaFoldDB" id="A0A397AJ82"/>
<feature type="region of interest" description="Disordered" evidence="1">
    <location>
        <begin position="472"/>
        <end position="491"/>
    </location>
</feature>
<gene>
    <name evidence="2" type="ORF">DYB25_009771</name>
</gene>
<evidence type="ECO:0000313" key="2">
    <source>
        <dbReference type="EMBL" id="RHY06374.1"/>
    </source>
</evidence>
<proteinExistence type="predicted"/>
<evidence type="ECO:0000256" key="1">
    <source>
        <dbReference type="SAM" id="MobiDB-lite"/>
    </source>
</evidence>
<organism evidence="2 3">
    <name type="scientific">Aphanomyces astaci</name>
    <name type="common">Crayfish plague agent</name>
    <dbReference type="NCBI Taxonomy" id="112090"/>
    <lineage>
        <taxon>Eukaryota</taxon>
        <taxon>Sar</taxon>
        <taxon>Stramenopiles</taxon>
        <taxon>Oomycota</taxon>
        <taxon>Saprolegniomycetes</taxon>
        <taxon>Saprolegniales</taxon>
        <taxon>Verrucalvaceae</taxon>
        <taxon>Aphanomyces</taxon>
    </lineage>
</organism>
<feature type="compositionally biased region" description="Low complexity" evidence="1">
    <location>
        <begin position="227"/>
        <end position="237"/>
    </location>
</feature>